<dbReference type="NCBIfam" id="TIGR00503">
    <property type="entry name" value="prfC"/>
    <property type="match status" value="1"/>
</dbReference>
<sequence length="562" mass="64132">MFFFFILSTVFKPLFFCDNRFNYLIFAEIFYMDFGTEIERRRTFGIISHPDAGKTTLTEKLLLFGGAIQEAGAVKNNKIKKSATSDFMEIERQRGISVATSVLAFIYKDKKINILDTPGHKDFAEDTFRTLTAVDSVIVVIDVAKGVEEQTEKLVQVCRMRNIPMIVFINKLDREGKDAFDLLDEVEQKLGLSVTPLSFPIGMGYDFKGIYNIFEKNINLFSGNSKQNIEETIAFDDLESSELENIIGESAASELRDNLELVSGVYPTFNQEAYLKGEQQPVFFGSALNNFGVRELLDCFIQIAPSPRAKMAEERLVEASENDFSGFVFKIHANMDPKHRDRLAFIKVVSGTFERNKPYLHVRHDKKLKFSSPNAFFAEKKEIVDVSYPGDIVGLHDTGNFKIGDTLTSGEKLNYRGIPSFSPEHFRYINNADPMKAKQLNKGIDQLMDEGVAQLFTLELNGRKVIGTVGALQYEVIQYRLEHEYGAKCTYENFPVYKACWVDPEDESNEEFKEFKRIKQKFLAKDKRGQLVFLADSPFSLQMTQQKYPSVQLRFTSEKESN</sequence>
<comment type="subcellular location">
    <subcellularLocation>
        <location evidence="1 8">Cytoplasm</location>
    </subcellularLocation>
</comment>
<keyword evidence="3 8" id="KW-0963">Cytoplasm</keyword>
<dbReference type="InterPro" id="IPR038467">
    <property type="entry name" value="RF3_dom_3_sf"/>
</dbReference>
<keyword evidence="11" id="KW-1185">Reference proteome</keyword>
<dbReference type="GO" id="GO:0003924">
    <property type="term" value="F:GTPase activity"/>
    <property type="evidence" value="ECO:0007669"/>
    <property type="project" value="InterPro"/>
</dbReference>
<dbReference type="CDD" id="cd04169">
    <property type="entry name" value="RF3"/>
    <property type="match status" value="1"/>
</dbReference>
<comment type="similarity">
    <text evidence="2 8">Belongs to the TRAFAC class translation factor GTPase superfamily. Classic translation factor GTPase family. PrfC subfamily.</text>
</comment>
<dbReference type="InterPro" id="IPR053905">
    <property type="entry name" value="EF-G-like_DII"/>
</dbReference>
<feature type="binding site" evidence="8">
    <location>
        <begin position="170"/>
        <end position="173"/>
    </location>
    <ligand>
        <name>GTP</name>
        <dbReference type="ChEBI" id="CHEBI:37565"/>
    </ligand>
</feature>
<dbReference type="FunFam" id="3.30.70.3280:FF:000001">
    <property type="entry name" value="Peptide chain release factor 3"/>
    <property type="match status" value="1"/>
</dbReference>
<dbReference type="GO" id="GO:0005525">
    <property type="term" value="F:GTP binding"/>
    <property type="evidence" value="ECO:0007669"/>
    <property type="project" value="UniProtKB-UniRule"/>
</dbReference>
<dbReference type="InterPro" id="IPR032090">
    <property type="entry name" value="RF3_C"/>
</dbReference>
<dbReference type="GO" id="GO:0016149">
    <property type="term" value="F:translation release factor activity, codon specific"/>
    <property type="evidence" value="ECO:0007669"/>
    <property type="project" value="UniProtKB-UniRule"/>
</dbReference>
<protein>
    <recommendedName>
        <fullName evidence="7 8">Peptide chain release factor 3</fullName>
        <shortName evidence="8">RF-3</shortName>
    </recommendedName>
</protein>
<evidence type="ECO:0000256" key="7">
    <source>
        <dbReference type="ARBA" id="ARBA00073639"/>
    </source>
</evidence>
<dbReference type="InterPro" id="IPR041732">
    <property type="entry name" value="RF3_GTP-bd"/>
</dbReference>
<evidence type="ECO:0000313" key="11">
    <source>
        <dbReference type="Proteomes" id="UP000237640"/>
    </source>
</evidence>
<reference evidence="10 11" key="1">
    <citation type="submission" date="2018-03" db="EMBL/GenBank/DDBJ databases">
        <title>Genomic Encyclopedia of Archaeal and Bacterial Type Strains, Phase II (KMG-II): from individual species to whole genera.</title>
        <authorList>
            <person name="Goeker M."/>
        </authorList>
    </citation>
    <scope>NUCLEOTIDE SEQUENCE [LARGE SCALE GENOMIC DNA]</scope>
    <source>
        <strain evidence="10 11">DSM 25027</strain>
    </source>
</reference>
<dbReference type="Pfam" id="PF16658">
    <property type="entry name" value="RF3_C"/>
    <property type="match status" value="1"/>
</dbReference>
<dbReference type="NCBIfam" id="NF001964">
    <property type="entry name" value="PRK00741.1"/>
    <property type="match status" value="1"/>
</dbReference>
<dbReference type="GO" id="GO:0006449">
    <property type="term" value="P:regulation of translational termination"/>
    <property type="evidence" value="ECO:0007669"/>
    <property type="project" value="UniProtKB-UniRule"/>
</dbReference>
<dbReference type="SUPFAM" id="SSF50447">
    <property type="entry name" value="Translation proteins"/>
    <property type="match status" value="1"/>
</dbReference>
<accession>A0A2T0M6R1</accession>
<dbReference type="GO" id="GO:0005829">
    <property type="term" value="C:cytosol"/>
    <property type="evidence" value="ECO:0007669"/>
    <property type="project" value="TreeGrafter"/>
</dbReference>
<dbReference type="InterPro" id="IPR005225">
    <property type="entry name" value="Small_GTP-bd"/>
</dbReference>
<gene>
    <name evidence="8" type="primary">prfC</name>
    <name evidence="10" type="ORF">CLV81_4058</name>
</gene>
<keyword evidence="4 8" id="KW-0547">Nucleotide-binding</keyword>
<dbReference type="Gene3D" id="3.30.70.3280">
    <property type="entry name" value="Peptide chain release factor 3, domain III"/>
    <property type="match status" value="1"/>
</dbReference>
<dbReference type="Gene3D" id="3.40.50.300">
    <property type="entry name" value="P-loop containing nucleotide triphosphate hydrolases"/>
    <property type="match status" value="2"/>
</dbReference>
<dbReference type="PANTHER" id="PTHR43556">
    <property type="entry name" value="PEPTIDE CHAIN RELEASE FACTOR RF3"/>
    <property type="match status" value="1"/>
</dbReference>
<evidence type="ECO:0000256" key="1">
    <source>
        <dbReference type="ARBA" id="ARBA00004496"/>
    </source>
</evidence>
<comment type="caution">
    <text evidence="10">The sequence shown here is derived from an EMBL/GenBank/DDBJ whole genome shotgun (WGS) entry which is preliminary data.</text>
</comment>
<keyword evidence="6 8" id="KW-0342">GTP-binding</keyword>
<dbReference type="SUPFAM" id="SSF54980">
    <property type="entry name" value="EF-G C-terminal domain-like"/>
    <property type="match status" value="1"/>
</dbReference>
<evidence type="ECO:0000256" key="6">
    <source>
        <dbReference type="ARBA" id="ARBA00023134"/>
    </source>
</evidence>
<dbReference type="InterPro" id="IPR027417">
    <property type="entry name" value="P-loop_NTPase"/>
</dbReference>
<dbReference type="PROSITE" id="PS51722">
    <property type="entry name" value="G_TR_2"/>
    <property type="match status" value="1"/>
</dbReference>
<comment type="function">
    <text evidence="8">Increases the formation of ribosomal termination complexes and stimulates activities of RF-1 and RF-2. It binds guanine nucleotides and has strong preference for UGA stop codons. It may interact directly with the ribosome. The stimulation of RF-1 and RF-2 is significantly reduced by GTP and GDP, but not by GMP.</text>
</comment>
<dbReference type="GO" id="GO:0016150">
    <property type="term" value="F:translation release factor activity, codon nonspecific"/>
    <property type="evidence" value="ECO:0007669"/>
    <property type="project" value="TreeGrafter"/>
</dbReference>
<dbReference type="InterPro" id="IPR031157">
    <property type="entry name" value="G_TR_CS"/>
</dbReference>
<keyword evidence="5 8" id="KW-0648">Protein biosynthesis</keyword>
<dbReference type="PANTHER" id="PTHR43556:SF2">
    <property type="entry name" value="PEPTIDE CHAIN RELEASE FACTOR RF3"/>
    <property type="match status" value="1"/>
</dbReference>
<evidence type="ECO:0000256" key="2">
    <source>
        <dbReference type="ARBA" id="ARBA00009978"/>
    </source>
</evidence>
<dbReference type="PRINTS" id="PR00315">
    <property type="entry name" value="ELONGATNFCT"/>
</dbReference>
<feature type="domain" description="Tr-type G" evidence="9">
    <location>
        <begin position="39"/>
        <end position="308"/>
    </location>
</feature>
<dbReference type="InterPro" id="IPR004548">
    <property type="entry name" value="PrfC"/>
</dbReference>
<feature type="binding site" evidence="8">
    <location>
        <begin position="116"/>
        <end position="120"/>
    </location>
    <ligand>
        <name>GTP</name>
        <dbReference type="ChEBI" id="CHEBI:37565"/>
    </ligand>
</feature>
<evidence type="ECO:0000256" key="8">
    <source>
        <dbReference type="HAMAP-Rule" id="MF_00072"/>
    </source>
</evidence>
<dbReference type="InterPro" id="IPR000795">
    <property type="entry name" value="T_Tr_GTP-bd_dom"/>
</dbReference>
<dbReference type="FunFam" id="3.40.50.300:FF:000542">
    <property type="entry name" value="Peptide chain release factor 3"/>
    <property type="match status" value="1"/>
</dbReference>
<dbReference type="InterPro" id="IPR035647">
    <property type="entry name" value="EFG_III/V"/>
</dbReference>
<dbReference type="SUPFAM" id="SSF52540">
    <property type="entry name" value="P-loop containing nucleoside triphosphate hydrolases"/>
    <property type="match status" value="1"/>
</dbReference>
<organism evidence="10 11">
    <name type="scientific">Flagellimonas meridianipacifica</name>
    <dbReference type="NCBI Taxonomy" id="1080225"/>
    <lineage>
        <taxon>Bacteria</taxon>
        <taxon>Pseudomonadati</taxon>
        <taxon>Bacteroidota</taxon>
        <taxon>Flavobacteriia</taxon>
        <taxon>Flavobacteriales</taxon>
        <taxon>Flavobacteriaceae</taxon>
        <taxon>Flagellimonas</taxon>
    </lineage>
</organism>
<evidence type="ECO:0000259" key="9">
    <source>
        <dbReference type="PROSITE" id="PS51722"/>
    </source>
</evidence>
<evidence type="ECO:0000256" key="3">
    <source>
        <dbReference type="ARBA" id="ARBA00022490"/>
    </source>
</evidence>
<feature type="binding site" evidence="8">
    <location>
        <begin position="48"/>
        <end position="55"/>
    </location>
    <ligand>
        <name>GTP</name>
        <dbReference type="ChEBI" id="CHEBI:37565"/>
    </ligand>
</feature>
<dbReference type="Proteomes" id="UP000237640">
    <property type="component" value="Unassembled WGS sequence"/>
</dbReference>
<dbReference type="NCBIfam" id="TIGR00231">
    <property type="entry name" value="small_GTP"/>
    <property type="match status" value="1"/>
</dbReference>
<dbReference type="HAMAP" id="MF_00072">
    <property type="entry name" value="Rel_fac_3"/>
    <property type="match status" value="1"/>
</dbReference>
<dbReference type="EMBL" id="PVYX01000003">
    <property type="protein sequence ID" value="PRX53151.1"/>
    <property type="molecule type" value="Genomic_DNA"/>
</dbReference>
<evidence type="ECO:0000313" key="10">
    <source>
        <dbReference type="EMBL" id="PRX53151.1"/>
    </source>
</evidence>
<dbReference type="Pfam" id="PF00009">
    <property type="entry name" value="GTP_EFTU"/>
    <property type="match status" value="1"/>
</dbReference>
<dbReference type="Pfam" id="PF22042">
    <property type="entry name" value="EF-G_D2"/>
    <property type="match status" value="1"/>
</dbReference>
<dbReference type="AlphaFoldDB" id="A0A2T0M6R1"/>
<evidence type="ECO:0000256" key="5">
    <source>
        <dbReference type="ARBA" id="ARBA00022917"/>
    </source>
</evidence>
<name>A0A2T0M6R1_9FLAO</name>
<evidence type="ECO:0000256" key="4">
    <source>
        <dbReference type="ARBA" id="ARBA00022741"/>
    </source>
</evidence>
<dbReference type="PROSITE" id="PS00301">
    <property type="entry name" value="G_TR_1"/>
    <property type="match status" value="1"/>
</dbReference>
<proteinExistence type="inferred from homology"/>
<dbReference type="InterPro" id="IPR009000">
    <property type="entry name" value="Transl_B-barrel_sf"/>
</dbReference>